<dbReference type="InterPro" id="IPR050638">
    <property type="entry name" value="AA-Vitamin_Transporters"/>
</dbReference>
<dbReference type="GO" id="GO:0005886">
    <property type="term" value="C:plasma membrane"/>
    <property type="evidence" value="ECO:0007669"/>
    <property type="project" value="UniProtKB-SubCell"/>
</dbReference>
<feature type="transmembrane region" description="Helical" evidence="7">
    <location>
        <begin position="292"/>
        <end position="311"/>
    </location>
</feature>
<dbReference type="InterPro" id="IPR037185">
    <property type="entry name" value="EmrE-like"/>
</dbReference>
<feature type="transmembrane region" description="Helical" evidence="7">
    <location>
        <begin position="266"/>
        <end position="286"/>
    </location>
</feature>
<keyword evidence="3" id="KW-1003">Cell membrane</keyword>
<organism evidence="9">
    <name type="scientific">Streptococcus lutetiensis</name>
    <dbReference type="NCBI Taxonomy" id="150055"/>
    <lineage>
        <taxon>Bacteria</taxon>
        <taxon>Bacillati</taxon>
        <taxon>Bacillota</taxon>
        <taxon>Bacilli</taxon>
        <taxon>Lactobacillales</taxon>
        <taxon>Streptococcaceae</taxon>
        <taxon>Streptococcus</taxon>
    </lineage>
</organism>
<feature type="transmembrane region" description="Helical" evidence="7">
    <location>
        <begin position="86"/>
        <end position="106"/>
    </location>
</feature>
<proteinExistence type="inferred from homology"/>
<evidence type="ECO:0000256" key="7">
    <source>
        <dbReference type="SAM" id="Phobius"/>
    </source>
</evidence>
<keyword evidence="6 7" id="KW-0472">Membrane</keyword>
<feature type="transmembrane region" description="Helical" evidence="7">
    <location>
        <begin position="175"/>
        <end position="192"/>
    </location>
</feature>
<evidence type="ECO:0000256" key="1">
    <source>
        <dbReference type="ARBA" id="ARBA00004651"/>
    </source>
</evidence>
<evidence type="ECO:0000313" key="9">
    <source>
        <dbReference type="EMBL" id="VYU35462.1"/>
    </source>
</evidence>
<feature type="transmembrane region" description="Helical" evidence="7">
    <location>
        <begin position="235"/>
        <end position="259"/>
    </location>
</feature>
<sequence>MCYTGTRTLLEKVINNMNKNLKGSIMVFIAGIAWGLSGVCGQFLMSRGMNVSQLISMRLLISGTVLTAIAATKYRENLVKVLRSKGALVGILLFAVLGFLMNQYSYLVAIDYTNAGTATVLQYMSPIVVLFFVALKERRIPEINEFLAIFFAVLGTFIIVTHGRLDGLAITPKGLVFGLLSAVTAAFCVVLPAKYVREYGSFPVIGLGMLMGGTISFFTTQAWQYPLVLNQGNLIGLFGIIGIGTILNYSLFFMGTAIIGSVKGSLMAAVEPISSVVFTVILMQDVFYPMDFLGMLLIIVAVLLISLRDLIALRRRLR</sequence>
<evidence type="ECO:0000256" key="3">
    <source>
        <dbReference type="ARBA" id="ARBA00022475"/>
    </source>
</evidence>
<dbReference type="PANTHER" id="PTHR32322">
    <property type="entry name" value="INNER MEMBRANE TRANSPORTER"/>
    <property type="match status" value="1"/>
</dbReference>
<dbReference type="EMBL" id="CACRUI010000045">
    <property type="protein sequence ID" value="VYU35462.1"/>
    <property type="molecule type" value="Genomic_DNA"/>
</dbReference>
<feature type="transmembrane region" description="Helical" evidence="7">
    <location>
        <begin position="51"/>
        <end position="74"/>
    </location>
</feature>
<feature type="transmembrane region" description="Helical" evidence="7">
    <location>
        <begin position="146"/>
        <end position="163"/>
    </location>
</feature>
<evidence type="ECO:0000256" key="6">
    <source>
        <dbReference type="ARBA" id="ARBA00023136"/>
    </source>
</evidence>
<feature type="transmembrane region" description="Helical" evidence="7">
    <location>
        <begin position="112"/>
        <end position="134"/>
    </location>
</feature>
<dbReference type="SUPFAM" id="SSF103481">
    <property type="entry name" value="Multidrug resistance efflux transporter EmrE"/>
    <property type="match status" value="2"/>
</dbReference>
<feature type="transmembrane region" description="Helical" evidence="7">
    <location>
        <begin position="25"/>
        <end position="45"/>
    </location>
</feature>
<comment type="similarity">
    <text evidence="2">Belongs to the EamA transporter family.</text>
</comment>
<evidence type="ECO:0000259" key="8">
    <source>
        <dbReference type="Pfam" id="PF00892"/>
    </source>
</evidence>
<feature type="domain" description="EamA" evidence="8">
    <location>
        <begin position="22"/>
        <end position="161"/>
    </location>
</feature>
<reference evidence="9" key="1">
    <citation type="submission" date="2019-11" db="EMBL/GenBank/DDBJ databases">
        <authorList>
            <person name="Feng L."/>
        </authorList>
    </citation>
    <scope>NUCLEOTIDE SEQUENCE</scope>
    <source>
        <strain evidence="9">SLutetiensisLFYP71</strain>
    </source>
</reference>
<feature type="domain" description="EamA" evidence="8">
    <location>
        <begin position="173"/>
        <end position="306"/>
    </location>
</feature>
<dbReference type="Pfam" id="PF00892">
    <property type="entry name" value="EamA"/>
    <property type="match status" value="2"/>
</dbReference>
<evidence type="ECO:0000256" key="5">
    <source>
        <dbReference type="ARBA" id="ARBA00022989"/>
    </source>
</evidence>
<dbReference type="PANTHER" id="PTHR32322:SF18">
    <property type="entry name" value="S-ADENOSYLMETHIONINE_S-ADENOSYLHOMOCYSTEINE TRANSPORTER"/>
    <property type="match status" value="1"/>
</dbReference>
<evidence type="ECO:0000256" key="4">
    <source>
        <dbReference type="ARBA" id="ARBA00022692"/>
    </source>
</evidence>
<evidence type="ECO:0000256" key="2">
    <source>
        <dbReference type="ARBA" id="ARBA00007362"/>
    </source>
</evidence>
<gene>
    <name evidence="9" type="primary">yicL_2</name>
    <name evidence="9" type="ORF">SLLFYP71_00388</name>
</gene>
<feature type="transmembrane region" description="Helical" evidence="7">
    <location>
        <begin position="204"/>
        <end position="223"/>
    </location>
</feature>
<keyword evidence="5 7" id="KW-1133">Transmembrane helix</keyword>
<comment type="subcellular location">
    <subcellularLocation>
        <location evidence="1">Cell membrane</location>
        <topology evidence="1">Multi-pass membrane protein</topology>
    </subcellularLocation>
</comment>
<name>A0A6N3E4A0_9STRE</name>
<dbReference type="InterPro" id="IPR000620">
    <property type="entry name" value="EamA_dom"/>
</dbReference>
<accession>A0A6N3E4A0</accession>
<dbReference type="AlphaFoldDB" id="A0A6N3E4A0"/>
<protein>
    <submittedName>
        <fullName evidence="9">Putative inner membrane transporter YicL</fullName>
    </submittedName>
</protein>
<keyword evidence="4 7" id="KW-0812">Transmembrane</keyword>